<keyword evidence="1" id="KW-0472">Membrane</keyword>
<proteinExistence type="predicted"/>
<keyword evidence="1" id="KW-0812">Transmembrane</keyword>
<organism evidence="2 3">
    <name type="scientific">Lactobacillus delbrueckii subsp. delbrueckii</name>
    <dbReference type="NCBI Taxonomy" id="83684"/>
    <lineage>
        <taxon>Bacteria</taxon>
        <taxon>Bacillati</taxon>
        <taxon>Bacillota</taxon>
        <taxon>Bacilli</taxon>
        <taxon>Lactobacillales</taxon>
        <taxon>Lactobacillaceae</taxon>
        <taxon>Lactobacillus</taxon>
    </lineage>
</organism>
<feature type="transmembrane region" description="Helical" evidence="1">
    <location>
        <begin position="147"/>
        <end position="165"/>
    </location>
</feature>
<accession>A0AAU9R2W3</accession>
<reference evidence="2" key="1">
    <citation type="submission" date="2022-02" db="EMBL/GenBank/DDBJ databases">
        <authorList>
            <person name="Deutsch MARIE S."/>
        </authorList>
    </citation>
    <scope>NUCLEOTIDE SEQUENCE</scope>
    <source>
        <strain evidence="2">CIRM-BIA865</strain>
    </source>
</reference>
<gene>
    <name evidence="2" type="ORF">LDD865_1557</name>
</gene>
<evidence type="ECO:0000313" key="2">
    <source>
        <dbReference type="EMBL" id="CAH1706714.1"/>
    </source>
</evidence>
<dbReference type="Proteomes" id="UP001295440">
    <property type="component" value="Chromosome"/>
</dbReference>
<feature type="transmembrane region" description="Helical" evidence="1">
    <location>
        <begin position="86"/>
        <end position="107"/>
    </location>
</feature>
<name>A0AAU9R2W3_9LACO</name>
<evidence type="ECO:0000313" key="3">
    <source>
        <dbReference type="Proteomes" id="UP001295440"/>
    </source>
</evidence>
<keyword evidence="1" id="KW-1133">Transmembrane helix</keyword>
<sequence length="192" mass="22461">MLKTRYQRLIAITLFLDVVVSLGCGLQFAMDGGEGEMPMYYLNANLISLYIQPGLTVMAAVQILSFRSVRPPLAPRGKMDYFDQRLAQLLFLDLAIYLVFSIVPYFFDKNPCFRYGPAWKGTLLLLMHYLLFIACFMLILLCIKTKYPFFIIVFASTVPILYHYWLEKSWLLPKYANIYDPLWRAIHHMYIL</sequence>
<feature type="transmembrane region" description="Helical" evidence="1">
    <location>
        <begin position="119"/>
        <end position="140"/>
    </location>
</feature>
<feature type="transmembrane region" description="Helical" evidence="1">
    <location>
        <begin position="49"/>
        <end position="66"/>
    </location>
</feature>
<feature type="transmembrane region" description="Helical" evidence="1">
    <location>
        <begin position="9"/>
        <end position="29"/>
    </location>
</feature>
<dbReference type="AlphaFoldDB" id="A0AAU9R2W3"/>
<protein>
    <submittedName>
        <fullName evidence="2">Uncharacterized protein</fullName>
    </submittedName>
</protein>
<evidence type="ECO:0000256" key="1">
    <source>
        <dbReference type="SAM" id="Phobius"/>
    </source>
</evidence>
<dbReference type="EMBL" id="OV915080">
    <property type="protein sequence ID" value="CAH1706714.1"/>
    <property type="molecule type" value="Genomic_DNA"/>
</dbReference>